<evidence type="ECO:0000313" key="3">
    <source>
        <dbReference type="Proteomes" id="UP000239649"/>
    </source>
</evidence>
<protein>
    <submittedName>
        <fullName evidence="2">DNA alkylation repair enzyme</fullName>
    </submittedName>
</protein>
<dbReference type="InterPro" id="IPR014825">
    <property type="entry name" value="DNA_alkylation"/>
</dbReference>
<feature type="region of interest" description="Disordered" evidence="1">
    <location>
        <begin position="188"/>
        <end position="212"/>
    </location>
</feature>
<dbReference type="AlphaFoldDB" id="A0A2P6VB78"/>
<evidence type="ECO:0000256" key="1">
    <source>
        <dbReference type="SAM" id="MobiDB-lite"/>
    </source>
</evidence>
<dbReference type="EMBL" id="LHPF02000015">
    <property type="protein sequence ID" value="PSC71345.1"/>
    <property type="molecule type" value="Genomic_DNA"/>
</dbReference>
<dbReference type="Pfam" id="PF08713">
    <property type="entry name" value="DNA_alkylation"/>
    <property type="match status" value="1"/>
</dbReference>
<sequence length="212" mass="23030">MMLRQRCLPGAADGSSSRSGSHTWREELAELRGLYTAGHVFAWSICDSICGRLLGPLIKQLLKGPAPAEGQACARAVMGWCREEALWLRRSSVVAFVTLARLPDEQVFPGFRAALLDTLAVTVKGQERFAQTGTGWVLREVGKGDAGQLLQFVEANLPYFNAEGLRYALEKQPTAVRRRLYAAHKAAAARAGSSGGGADDDSQQQAKRSRRS</sequence>
<name>A0A2P6VB78_9CHLO</name>
<comment type="caution">
    <text evidence="2">The sequence shown here is derived from an EMBL/GenBank/DDBJ whole genome shotgun (WGS) entry which is preliminary data.</text>
</comment>
<keyword evidence="3" id="KW-1185">Reference proteome</keyword>
<dbReference type="Gene3D" id="1.25.10.90">
    <property type="match status" value="1"/>
</dbReference>
<dbReference type="CDD" id="cd06561">
    <property type="entry name" value="AlkD_like"/>
    <property type="match status" value="1"/>
</dbReference>
<dbReference type="SUPFAM" id="SSF48371">
    <property type="entry name" value="ARM repeat"/>
    <property type="match status" value="1"/>
</dbReference>
<feature type="region of interest" description="Disordered" evidence="1">
    <location>
        <begin position="1"/>
        <end position="20"/>
    </location>
</feature>
<dbReference type="PANTHER" id="PTHR34070">
    <property type="entry name" value="ARMADILLO-TYPE FOLD"/>
    <property type="match status" value="1"/>
</dbReference>
<dbReference type="OrthoDB" id="565984at2759"/>
<proteinExistence type="predicted"/>
<dbReference type="InterPro" id="IPR016024">
    <property type="entry name" value="ARM-type_fold"/>
</dbReference>
<evidence type="ECO:0000313" key="2">
    <source>
        <dbReference type="EMBL" id="PSC71345.1"/>
    </source>
</evidence>
<dbReference type="Proteomes" id="UP000239649">
    <property type="component" value="Unassembled WGS sequence"/>
</dbReference>
<gene>
    <name evidence="2" type="ORF">C2E20_5256</name>
</gene>
<organism evidence="2 3">
    <name type="scientific">Micractinium conductrix</name>
    <dbReference type="NCBI Taxonomy" id="554055"/>
    <lineage>
        <taxon>Eukaryota</taxon>
        <taxon>Viridiplantae</taxon>
        <taxon>Chlorophyta</taxon>
        <taxon>core chlorophytes</taxon>
        <taxon>Trebouxiophyceae</taxon>
        <taxon>Chlorellales</taxon>
        <taxon>Chlorellaceae</taxon>
        <taxon>Chlorella clade</taxon>
        <taxon>Micractinium</taxon>
    </lineage>
</organism>
<dbReference type="PANTHER" id="PTHR34070:SF1">
    <property type="entry name" value="DNA ALKYLATION REPAIR PROTEIN"/>
    <property type="match status" value="1"/>
</dbReference>
<reference evidence="2 3" key="1">
    <citation type="journal article" date="2018" name="Plant J.">
        <title>Genome sequences of Chlorella sorokiniana UTEX 1602 and Micractinium conductrix SAG 241.80: implications to maltose excretion by a green alga.</title>
        <authorList>
            <person name="Arriola M.B."/>
            <person name="Velmurugan N."/>
            <person name="Zhang Y."/>
            <person name="Plunkett M.H."/>
            <person name="Hondzo H."/>
            <person name="Barney B.M."/>
        </authorList>
    </citation>
    <scope>NUCLEOTIDE SEQUENCE [LARGE SCALE GENOMIC DNA]</scope>
    <source>
        <strain evidence="2 3">SAG 241.80</strain>
    </source>
</reference>
<accession>A0A2P6VB78</accession>